<dbReference type="InterPro" id="IPR015943">
    <property type="entry name" value="WD40/YVTN_repeat-like_dom_sf"/>
</dbReference>
<dbReference type="OrthoDB" id="10449987at2759"/>
<evidence type="ECO:0000313" key="3">
    <source>
        <dbReference type="EMBL" id="TID29774.1"/>
    </source>
</evidence>
<dbReference type="STRING" id="52247.A0A4T0X4S2"/>
<evidence type="ECO:0000313" key="4">
    <source>
        <dbReference type="Proteomes" id="UP000307173"/>
    </source>
</evidence>
<keyword evidence="1" id="KW-0853">WD repeat</keyword>
<dbReference type="EMBL" id="SELW01000262">
    <property type="protein sequence ID" value="TID29774.1"/>
    <property type="molecule type" value="Genomic_DNA"/>
</dbReference>
<keyword evidence="4" id="KW-1185">Reference proteome</keyword>
<gene>
    <name evidence="3" type="ORF">CANINC_001692</name>
</gene>
<evidence type="ECO:0000256" key="2">
    <source>
        <dbReference type="ARBA" id="ARBA00022737"/>
    </source>
</evidence>
<evidence type="ECO:0000256" key="1">
    <source>
        <dbReference type="ARBA" id="ARBA00022574"/>
    </source>
</evidence>
<proteinExistence type="predicted"/>
<dbReference type="AlphaFoldDB" id="A0A4T0X4S2"/>
<dbReference type="SUPFAM" id="SSF50978">
    <property type="entry name" value="WD40 repeat-like"/>
    <property type="match status" value="1"/>
</dbReference>
<protein>
    <submittedName>
        <fullName evidence="3">Uncharacterized protein</fullName>
    </submittedName>
</protein>
<organism evidence="3 4">
    <name type="scientific">Pichia inconspicua</name>
    <dbReference type="NCBI Taxonomy" id="52247"/>
    <lineage>
        <taxon>Eukaryota</taxon>
        <taxon>Fungi</taxon>
        <taxon>Dikarya</taxon>
        <taxon>Ascomycota</taxon>
        <taxon>Saccharomycotina</taxon>
        <taxon>Pichiomycetes</taxon>
        <taxon>Pichiales</taxon>
        <taxon>Pichiaceae</taxon>
        <taxon>Pichia</taxon>
    </lineage>
</organism>
<dbReference type="Proteomes" id="UP000307173">
    <property type="component" value="Unassembled WGS sequence"/>
</dbReference>
<sequence length="399" mass="44297">MILSFEIHVMTVKFTAQDSLKNAPSGYITSIQHSPSMDLMMITSILGELTIYGTKMIAEIDNLEPTYSISLGKSIVCSQFYENYILVGHPNNIAIYEISRGANINILLFQNIECMQVIQMMKVNEDLNILIVGSSSGHMTIYNLPDLTILDTLQLKDCKIQTFDNYCNYVIVATNKGTQIFDVSSKSIYWLKEIESGFMYPITIDLKILNSETSSLKDLPHRLVFAQTGIEGKVSVIKVVVESQAEPTVTINTAAMHAPISNSCTNPSGLMINQSESRFIFRAHRTTLGEGNVLIGPIYSLALVNGFLVTCGYGGNQKSDLHGSVEGSICFWDTEKKKRLKLLKGFPQSIVCAQSWITDEQQEILVCGCSDDSFKNMTPEMAKDYTMQSSSVVVVILQH</sequence>
<reference evidence="3 4" key="1">
    <citation type="journal article" date="2019" name="Front. Genet.">
        <title>Whole-Genome Sequencing of the Opportunistic Yeast Pathogen Candida inconspicua Uncovers Its Hybrid Origin.</title>
        <authorList>
            <person name="Mixao V."/>
            <person name="Hansen A.P."/>
            <person name="Saus E."/>
            <person name="Boekhout T."/>
            <person name="Lass-Florl C."/>
            <person name="Gabaldon T."/>
        </authorList>
    </citation>
    <scope>NUCLEOTIDE SEQUENCE [LARGE SCALE GENOMIC DNA]</scope>
    <source>
        <strain evidence="3 4">CBS 180</strain>
    </source>
</reference>
<dbReference type="Gene3D" id="2.130.10.10">
    <property type="entry name" value="YVTN repeat-like/Quinoprotein amine dehydrogenase"/>
    <property type="match status" value="1"/>
</dbReference>
<accession>A0A4T0X4S2</accession>
<dbReference type="InterPro" id="IPR036322">
    <property type="entry name" value="WD40_repeat_dom_sf"/>
</dbReference>
<dbReference type="PANTHER" id="PTHR10971">
    <property type="entry name" value="MRNA EXPORT FACTOR AND BUB3"/>
    <property type="match status" value="1"/>
</dbReference>
<name>A0A4T0X4S2_9ASCO</name>
<comment type="caution">
    <text evidence="3">The sequence shown here is derived from an EMBL/GenBank/DDBJ whole genome shotgun (WGS) entry which is preliminary data.</text>
</comment>
<keyword evidence="2" id="KW-0677">Repeat</keyword>